<evidence type="ECO:0000259" key="1">
    <source>
        <dbReference type="PROSITE" id="PS50994"/>
    </source>
</evidence>
<dbReference type="InterPro" id="IPR001584">
    <property type="entry name" value="Integrase_cat-core"/>
</dbReference>
<accession>A0ABN7GD83</accession>
<dbReference type="NCBIfam" id="NF033563">
    <property type="entry name" value="transpos_IS30"/>
    <property type="match status" value="1"/>
</dbReference>
<dbReference type="InterPro" id="IPR012337">
    <property type="entry name" value="RNaseH-like_sf"/>
</dbReference>
<dbReference type="PROSITE" id="PS50994">
    <property type="entry name" value="INTEGRASE"/>
    <property type="match status" value="1"/>
</dbReference>
<feature type="domain" description="Integrase catalytic" evidence="1">
    <location>
        <begin position="1"/>
        <end position="136"/>
    </location>
</feature>
<dbReference type="PANTHER" id="PTHR10948">
    <property type="entry name" value="TRANSPOSASE"/>
    <property type="match status" value="1"/>
</dbReference>
<dbReference type="RefSeq" id="WP_202784613.1">
    <property type="nucleotide sequence ID" value="NZ_CAHJWF010000467.1"/>
</dbReference>
<dbReference type="PANTHER" id="PTHR10948:SF23">
    <property type="entry name" value="TRANSPOSASE INSI FOR INSERTION SEQUENCE ELEMENT IS30A-RELATED"/>
    <property type="match status" value="1"/>
</dbReference>
<dbReference type="Proteomes" id="UP000626656">
    <property type="component" value="Unassembled WGS sequence"/>
</dbReference>
<evidence type="ECO:0000313" key="2">
    <source>
        <dbReference type="EMBL" id="CAB5507779.1"/>
    </source>
</evidence>
<dbReference type="Gene3D" id="3.30.420.10">
    <property type="entry name" value="Ribonuclease H-like superfamily/Ribonuclease H"/>
    <property type="match status" value="1"/>
</dbReference>
<dbReference type="InterPro" id="IPR051917">
    <property type="entry name" value="Transposase-Integrase"/>
</dbReference>
<organism evidence="2 3">
    <name type="scientific">Bathymodiolus thermophilus thioautotrophic gill symbiont</name>
    <dbReference type="NCBI Taxonomy" id="2360"/>
    <lineage>
        <taxon>Bacteria</taxon>
        <taxon>Pseudomonadati</taxon>
        <taxon>Pseudomonadota</taxon>
        <taxon>Gammaproteobacteria</taxon>
        <taxon>sulfur-oxidizing symbionts</taxon>
    </lineage>
</organism>
<gene>
    <name evidence="2" type="ORF">AZO1586I_2054</name>
</gene>
<dbReference type="InterPro" id="IPR053392">
    <property type="entry name" value="Transposase_IS30-like"/>
</dbReference>
<feature type="non-terminal residue" evidence="2">
    <location>
        <position position="1"/>
    </location>
</feature>
<evidence type="ECO:0000313" key="3">
    <source>
        <dbReference type="Proteomes" id="UP000626656"/>
    </source>
</evidence>
<dbReference type="SUPFAM" id="SSF53098">
    <property type="entry name" value="Ribonuclease H-like"/>
    <property type="match status" value="1"/>
</dbReference>
<protein>
    <recommendedName>
        <fullName evidence="1">Integrase catalytic domain-containing protein</fullName>
    </recommendedName>
</protein>
<keyword evidence="3" id="KW-1185">Reference proteome</keyword>
<comment type="caution">
    <text evidence="2">The sequence shown here is derived from an EMBL/GenBank/DDBJ whole genome shotgun (WGS) entry which is preliminary data.</text>
</comment>
<sequence>HKGGFATLAKRKSRLYLALPIANKSAQAANDAITTLLVPIKHWVKTLTFDNGREFSWHNKLAETLSCCTYFAKPYHSWESGLNENHNGALRQFFPKQMALDKVNKKKAFKATDLMNNRSGKCLEYKTPFEVFAELTGKDYFLN</sequence>
<name>A0ABN7GD83_9GAMM</name>
<dbReference type="EMBL" id="CAHJWF010000467">
    <property type="protein sequence ID" value="CAB5507779.1"/>
    <property type="molecule type" value="Genomic_DNA"/>
</dbReference>
<proteinExistence type="predicted"/>
<reference evidence="2 3" key="1">
    <citation type="submission" date="2020-05" db="EMBL/GenBank/DDBJ databases">
        <authorList>
            <person name="Petersen J."/>
            <person name="Sayavedra L."/>
        </authorList>
    </citation>
    <scope>NUCLEOTIDE SEQUENCE [LARGE SCALE GENOMIC DNA]</scope>
    <source>
        <strain evidence="2">B azoricus SOX ET2 1586I</strain>
    </source>
</reference>
<dbReference type="InterPro" id="IPR036397">
    <property type="entry name" value="RNaseH_sf"/>
</dbReference>